<protein>
    <submittedName>
        <fullName evidence="2">Uncharacterized protein</fullName>
    </submittedName>
</protein>
<feature type="chain" id="PRO_5046896646" evidence="1">
    <location>
        <begin position="25"/>
        <end position="626"/>
    </location>
</feature>
<accession>A0ABS1TUT5</accession>
<evidence type="ECO:0000313" key="2">
    <source>
        <dbReference type="EMBL" id="MBL4955066.1"/>
    </source>
</evidence>
<feature type="signal peptide" evidence="1">
    <location>
        <begin position="1"/>
        <end position="24"/>
    </location>
</feature>
<dbReference type="Gene3D" id="2.60.40.10">
    <property type="entry name" value="Immunoglobulins"/>
    <property type="match status" value="1"/>
</dbReference>
<proteinExistence type="predicted"/>
<dbReference type="SUPFAM" id="SSF89260">
    <property type="entry name" value="Collagen-binding domain"/>
    <property type="match status" value="1"/>
</dbReference>
<organism evidence="2 3">
    <name type="scientific">Neobacillus paridis</name>
    <dbReference type="NCBI Taxonomy" id="2803862"/>
    <lineage>
        <taxon>Bacteria</taxon>
        <taxon>Bacillati</taxon>
        <taxon>Bacillota</taxon>
        <taxon>Bacilli</taxon>
        <taxon>Bacillales</taxon>
        <taxon>Bacillaceae</taxon>
        <taxon>Neobacillus</taxon>
    </lineage>
</organism>
<dbReference type="EMBL" id="JAESWB010000371">
    <property type="protein sequence ID" value="MBL4955066.1"/>
    <property type="molecule type" value="Genomic_DNA"/>
</dbReference>
<reference evidence="2 3" key="1">
    <citation type="submission" date="2021-01" db="EMBL/GenBank/DDBJ databases">
        <title>Genome public.</title>
        <authorList>
            <person name="Liu C."/>
            <person name="Sun Q."/>
        </authorList>
    </citation>
    <scope>NUCLEOTIDE SEQUENCE [LARGE SCALE GENOMIC DNA]</scope>
    <source>
        <strain evidence="2 3">YIM B02564</strain>
    </source>
</reference>
<keyword evidence="3" id="KW-1185">Reference proteome</keyword>
<evidence type="ECO:0000313" key="3">
    <source>
        <dbReference type="Proteomes" id="UP000623967"/>
    </source>
</evidence>
<gene>
    <name evidence="2" type="ORF">JK635_23185</name>
</gene>
<dbReference type="RefSeq" id="WP_202656311.1">
    <property type="nucleotide sequence ID" value="NZ_JAESWB010000371.1"/>
</dbReference>
<comment type="caution">
    <text evidence="2">The sequence shown here is derived from an EMBL/GenBank/DDBJ whole genome shotgun (WGS) entry which is preliminary data.</text>
</comment>
<sequence length="626" mass="71250">MKKLILQSIIFIVAFAFSVNPAFAMTANQEKVFKKLSNPISESEPNDTKSAANRVNLRDVVQATLDDEDVDYYELVIPKRGKLSLASYLGNDEDENDYYYNDYSITLYDADGNQLAAGGSIVEAGSYYLALQASLEEGTYYIAVKPDEYSYMGSQDYYLGFNFDYDVDFQITNLAADVASPQTERNPVTFTASANKAGLEYQFSVQGNVVKQFSTDNTYQWTPTVPGTYTVKVEVRDPAFPDAVAQKEISYTVTAYKPDFTIQSLTPNVKSPYLAGKTVTFATKTNKTGLQYQYSLNAKVVQAFGSKNTYVWNPAKQGKYTIKVEVRNPQYPNRIVAKQISYQIVDGKVSVSSLKANLSSPRPTATSIKWTAAAKGVDLEYQFSVYQNKTWKTIQNYSTKNYTYWKPKSAGAYKVMVTVRSKLSKKTATKTAGYTIYKPSYFSTPTLKSNKSAKQASGTYFHFTAKSSGKYLEYRFRVYNGYYWQTIKDYSSSRSLSWYVGYKGKYKVAVDVRQKGTKKVKSKTLSLDIREAPNATFNADYNIYYNFGYFKVSNYGYSNLKVTKMQILNNGKVIYTYQPKNWVTIGRTYQTYYFYPKKSITQFSYDSLIKVYYTYDGLTHTSYLYR</sequence>
<dbReference type="InterPro" id="IPR013783">
    <property type="entry name" value="Ig-like_fold"/>
</dbReference>
<dbReference type="Proteomes" id="UP000623967">
    <property type="component" value="Unassembled WGS sequence"/>
</dbReference>
<evidence type="ECO:0000256" key="1">
    <source>
        <dbReference type="SAM" id="SignalP"/>
    </source>
</evidence>
<keyword evidence="1" id="KW-0732">Signal</keyword>
<name>A0ABS1TUT5_9BACI</name>